<organism evidence="1 2">
    <name type="scientific">Microbaculum marinum</name>
    <dbReference type="NCBI Taxonomy" id="1764581"/>
    <lineage>
        <taxon>Bacteria</taxon>
        <taxon>Pseudomonadati</taxon>
        <taxon>Pseudomonadota</taxon>
        <taxon>Alphaproteobacteria</taxon>
        <taxon>Hyphomicrobiales</taxon>
        <taxon>Tepidamorphaceae</taxon>
        <taxon>Microbaculum</taxon>
    </lineage>
</organism>
<evidence type="ECO:0000313" key="2">
    <source>
        <dbReference type="Proteomes" id="UP001378188"/>
    </source>
</evidence>
<comment type="caution">
    <text evidence="1">The sequence shown here is derived from an EMBL/GenBank/DDBJ whole genome shotgun (WGS) entry which is preliminary data.</text>
</comment>
<dbReference type="Proteomes" id="UP001378188">
    <property type="component" value="Unassembled WGS sequence"/>
</dbReference>
<proteinExistence type="predicted"/>
<reference evidence="1 2" key="1">
    <citation type="submission" date="2024-02" db="EMBL/GenBank/DDBJ databases">
        <title>Genome analysis and characterization of Microbaculum marinisediminis sp. nov., isolated from marine sediment.</title>
        <authorList>
            <person name="Du Z.-J."/>
            <person name="Ye Y.-Q."/>
            <person name="Zhang Z.-R."/>
            <person name="Yuan S.-M."/>
            <person name="Zhang X.-Y."/>
        </authorList>
    </citation>
    <scope>NUCLEOTIDE SEQUENCE [LARGE SCALE GENOMIC DNA]</scope>
    <source>
        <strain evidence="1 2">SDUM1044001</strain>
    </source>
</reference>
<dbReference type="EMBL" id="JAZHOF010000007">
    <property type="protein sequence ID" value="MEJ8573417.1"/>
    <property type="molecule type" value="Genomic_DNA"/>
</dbReference>
<dbReference type="InterPro" id="IPR015000">
    <property type="entry name" value="EipB-like"/>
</dbReference>
<name>A0AAW9RI83_9HYPH</name>
<evidence type="ECO:0000313" key="1">
    <source>
        <dbReference type="EMBL" id="MEJ8573417.1"/>
    </source>
</evidence>
<protein>
    <submittedName>
        <fullName evidence="1">Cell envelope integrity EipB family protein</fullName>
    </submittedName>
</protein>
<gene>
    <name evidence="1" type="ORF">V3328_18150</name>
</gene>
<dbReference type="AlphaFoldDB" id="A0AAW9RI83"/>
<dbReference type="Pfam" id="PF08904">
    <property type="entry name" value="EipB_like"/>
    <property type="match status" value="1"/>
</dbReference>
<sequence length="248" mass="27250">MPSIIPHRAIYDLELDVTRSSSGPGDIKGRLVFEATGTECEGFTVNTRFVTQIIGERGSLVNDLQSATWEAGDGSSYRFITKNFLNRKLQEETDGIASRDGDDISVDLKRPEEEEFELSPKTLFPSQHVRRILQAAEAGERIVAADVYDGSDTGRKAFATTTVIGERQSSSDHTEEVGDDVLGGLASWPVTIGYFDPDSDQPEIPTYEFSYDLFENGVSRSIVLDYGDFVLTGELSGLEMLASTPCEQ</sequence>
<accession>A0AAW9RI83</accession>
<dbReference type="RefSeq" id="WP_340331108.1">
    <property type="nucleotide sequence ID" value="NZ_JAZHOF010000007.1"/>
</dbReference>
<keyword evidence="2" id="KW-1185">Reference proteome</keyword>